<dbReference type="PROSITE" id="PS00028">
    <property type="entry name" value="ZINC_FINGER_C2H2_1"/>
    <property type="match status" value="2"/>
</dbReference>
<feature type="compositionally biased region" description="Low complexity" evidence="8">
    <location>
        <begin position="477"/>
        <end position="491"/>
    </location>
</feature>
<dbReference type="PROSITE" id="PS50157">
    <property type="entry name" value="ZINC_FINGER_C2H2_2"/>
    <property type="match status" value="2"/>
</dbReference>
<comment type="caution">
    <text evidence="10">The sequence shown here is derived from an EMBL/GenBank/DDBJ whole genome shotgun (WGS) entry which is preliminary data.</text>
</comment>
<evidence type="ECO:0000259" key="9">
    <source>
        <dbReference type="PROSITE" id="PS50157"/>
    </source>
</evidence>
<dbReference type="PANTHER" id="PTHR23226">
    <property type="entry name" value="ZINC FINGER AND SCAN DOMAIN-CONTAINING"/>
    <property type="match status" value="1"/>
</dbReference>
<feature type="region of interest" description="Disordered" evidence="8">
    <location>
        <begin position="331"/>
        <end position="354"/>
    </location>
</feature>
<feature type="domain" description="C2H2-type" evidence="9">
    <location>
        <begin position="714"/>
        <end position="743"/>
    </location>
</feature>
<gene>
    <name evidence="10" type="ORF">TcWFU_006369</name>
</gene>
<dbReference type="PANTHER" id="PTHR23226:SF416">
    <property type="entry name" value="FI01424P"/>
    <property type="match status" value="1"/>
</dbReference>
<evidence type="ECO:0000313" key="11">
    <source>
        <dbReference type="Proteomes" id="UP001651158"/>
    </source>
</evidence>
<keyword evidence="11" id="KW-1185">Reference proteome</keyword>
<name>A0ABR4QRX0_9CEST</name>
<evidence type="ECO:0000256" key="5">
    <source>
        <dbReference type="ARBA" id="ARBA00022833"/>
    </source>
</evidence>
<dbReference type="SMART" id="SM00355">
    <property type="entry name" value="ZnF_C2H2"/>
    <property type="match status" value="2"/>
</dbReference>
<keyword evidence="4 7" id="KW-0863">Zinc-finger</keyword>
<feature type="region of interest" description="Disordered" evidence="8">
    <location>
        <begin position="752"/>
        <end position="834"/>
    </location>
</feature>
<keyword evidence="3" id="KW-0677">Repeat</keyword>
<feature type="region of interest" description="Disordered" evidence="8">
    <location>
        <begin position="158"/>
        <end position="189"/>
    </location>
</feature>
<feature type="domain" description="C2H2-type" evidence="9">
    <location>
        <begin position="686"/>
        <end position="713"/>
    </location>
</feature>
<comment type="subcellular location">
    <subcellularLocation>
        <location evidence="1">Nucleus</location>
    </subcellularLocation>
</comment>
<dbReference type="Gene3D" id="3.30.160.60">
    <property type="entry name" value="Classic Zinc Finger"/>
    <property type="match status" value="2"/>
</dbReference>
<dbReference type="EMBL" id="JAKROA010000001">
    <property type="protein sequence ID" value="KAL5112303.1"/>
    <property type="molecule type" value="Genomic_DNA"/>
</dbReference>
<evidence type="ECO:0000256" key="6">
    <source>
        <dbReference type="ARBA" id="ARBA00023242"/>
    </source>
</evidence>
<dbReference type="InterPro" id="IPR013087">
    <property type="entry name" value="Znf_C2H2_type"/>
</dbReference>
<feature type="compositionally biased region" description="Polar residues" evidence="8">
    <location>
        <begin position="449"/>
        <end position="467"/>
    </location>
</feature>
<dbReference type="InterPro" id="IPR036236">
    <property type="entry name" value="Znf_C2H2_sf"/>
</dbReference>
<organism evidence="10 11">
    <name type="scientific">Taenia crassiceps</name>
    <dbReference type="NCBI Taxonomy" id="6207"/>
    <lineage>
        <taxon>Eukaryota</taxon>
        <taxon>Metazoa</taxon>
        <taxon>Spiralia</taxon>
        <taxon>Lophotrochozoa</taxon>
        <taxon>Platyhelminthes</taxon>
        <taxon>Cestoda</taxon>
        <taxon>Eucestoda</taxon>
        <taxon>Cyclophyllidea</taxon>
        <taxon>Taeniidae</taxon>
        <taxon>Taenia</taxon>
    </lineage>
</organism>
<evidence type="ECO:0000313" key="10">
    <source>
        <dbReference type="EMBL" id="KAL5112303.1"/>
    </source>
</evidence>
<evidence type="ECO:0000256" key="8">
    <source>
        <dbReference type="SAM" id="MobiDB-lite"/>
    </source>
</evidence>
<evidence type="ECO:0000256" key="3">
    <source>
        <dbReference type="ARBA" id="ARBA00022737"/>
    </source>
</evidence>
<evidence type="ECO:0000256" key="2">
    <source>
        <dbReference type="ARBA" id="ARBA00022723"/>
    </source>
</evidence>
<sequence length="834" mass="87896">MALEEGECLDDSLVWRLKHAISQHITFSRNLVVSGIISYSVDGCSEKFVKINFSLNGQEDANGVASPTELPIESECTLSVETKPLECVSLSASPPILSSNLDCLSVQNQPTSKSTLSLFTLGNSCVDVIAEERRGRRKSNKPRRQLPTSSDVLSIDVVASTDLSGDEKNEDESTPSKKAKNDESEESQQLAINPVTVSEAAQPGALQALLASLVGAGFKLDQQKSPGVNPFITNLSCGLPLTDQSLMQRIVPNGQGSIPLADIMLKQNLQASTSLSADQNPPSLLTAICETPGQPPKSVFISKSVAAAFAAAAANGNNSTVTTPVLQASQSSQSTDVLSDESLNSEQNDVPSGTSLGDVAATLGNGNINFLRCGTMSQSISAPISINLPITTNATIQPTLTVIGSLPNSLANNVPATILSIGNPNNRNFPASNNASAITALLRGLSRSKSLATTPGSESSTSKTANAPVTDPPGMTSTIDSKSVSDPSSASQLPLDINSLTAAVAAVTGALPRNPTISPGPLPGSVLLSCPKVVANGDQNSSILNAVNQRTNDNHVLTTDTGTIVTEQIKSEPSLKESPDSTIDRILENIRGQLRASEAEKAARASLASSNTCVRKMKVNDTKPPSLISQSGGVRLQLPIKKGNGKLAPVAPNPITRTGLSTSINLSNTNSASTLTSAMESVHKVYKCRYCGKTFNRKFCRERHERLHTGVKPYTCEICNEKFIRLEDKKRHVRSILHTSRVAAAQASGKLIPAGLDPQDMSEGDTSPTSEHTFCMEDPVADTQAEAESSEDPIPISASPSPPTQATFKHFRRSELKQSVTPVRLLSTEGAEPG</sequence>
<proteinExistence type="predicted"/>
<dbReference type="Proteomes" id="UP001651158">
    <property type="component" value="Unassembled WGS sequence"/>
</dbReference>
<keyword evidence="5" id="KW-0862">Zinc</keyword>
<reference evidence="10 11" key="1">
    <citation type="journal article" date="2022" name="Front. Cell. Infect. Microbiol.">
        <title>The Genomes of Two Strains of Taenia crassiceps the Animal Model for the Study of Human Cysticercosis.</title>
        <authorList>
            <person name="Bobes R.J."/>
            <person name="Estrada K."/>
            <person name="Rios-Valencia D.G."/>
            <person name="Calderon-Gallegos A."/>
            <person name="de la Torre P."/>
            <person name="Carrero J.C."/>
            <person name="Sanchez-Flores A."/>
            <person name="Laclette J.P."/>
        </authorList>
    </citation>
    <scope>NUCLEOTIDE SEQUENCE [LARGE SCALE GENOMIC DNA]</scope>
    <source>
        <strain evidence="10">WFUcys</strain>
    </source>
</reference>
<evidence type="ECO:0000256" key="4">
    <source>
        <dbReference type="ARBA" id="ARBA00022771"/>
    </source>
</evidence>
<dbReference type="SUPFAM" id="SSF57667">
    <property type="entry name" value="beta-beta-alpha zinc fingers"/>
    <property type="match status" value="1"/>
</dbReference>
<keyword evidence="6" id="KW-0539">Nucleus</keyword>
<protein>
    <recommendedName>
        <fullName evidence="9">C2H2-type domain-containing protein</fullName>
    </recommendedName>
</protein>
<feature type="region of interest" description="Disordered" evidence="8">
    <location>
        <begin position="449"/>
        <end position="492"/>
    </location>
</feature>
<keyword evidence="2" id="KW-0479">Metal-binding</keyword>
<evidence type="ECO:0000256" key="1">
    <source>
        <dbReference type="ARBA" id="ARBA00004123"/>
    </source>
</evidence>
<accession>A0ABR4QRX0</accession>
<evidence type="ECO:0000256" key="7">
    <source>
        <dbReference type="PROSITE-ProRule" id="PRU00042"/>
    </source>
</evidence>